<keyword evidence="2" id="KW-0446">Lipid-binding</keyword>
<gene>
    <name evidence="5" type="ORF">OLC1_LOCUS6962</name>
</gene>
<dbReference type="InterPro" id="IPR016140">
    <property type="entry name" value="Bifunc_inhib/LTP/seed_store"/>
</dbReference>
<name>A0AAV1CLY0_OLDCO</name>
<evidence type="ECO:0000256" key="1">
    <source>
        <dbReference type="ARBA" id="ARBA00022448"/>
    </source>
</evidence>
<keyword evidence="6" id="KW-1185">Reference proteome</keyword>
<evidence type="ECO:0000313" key="6">
    <source>
        <dbReference type="Proteomes" id="UP001161247"/>
    </source>
</evidence>
<dbReference type="InterPro" id="IPR033872">
    <property type="entry name" value="nsLTP2"/>
</dbReference>
<feature type="signal peptide" evidence="3">
    <location>
        <begin position="1"/>
        <end position="29"/>
    </location>
</feature>
<feature type="domain" description="Bifunctional inhibitor/plant lipid transfer protein/seed storage helical" evidence="4">
    <location>
        <begin position="32"/>
        <end position="97"/>
    </location>
</feature>
<proteinExistence type="predicted"/>
<dbReference type="SMART" id="SM00499">
    <property type="entry name" value="AAI"/>
    <property type="match status" value="1"/>
</dbReference>
<accession>A0AAV1CLY0</accession>
<keyword evidence="1" id="KW-0813">Transport</keyword>
<reference evidence="5" key="1">
    <citation type="submission" date="2023-03" db="EMBL/GenBank/DDBJ databases">
        <authorList>
            <person name="Julca I."/>
        </authorList>
    </citation>
    <scope>NUCLEOTIDE SEQUENCE</scope>
</reference>
<dbReference type="InterPro" id="IPR036312">
    <property type="entry name" value="Bifun_inhib/LTP/seed_sf"/>
</dbReference>
<dbReference type="EMBL" id="OX459119">
    <property type="protein sequence ID" value="CAI9096138.1"/>
    <property type="molecule type" value="Genomic_DNA"/>
</dbReference>
<dbReference type="GO" id="GO:0008289">
    <property type="term" value="F:lipid binding"/>
    <property type="evidence" value="ECO:0007669"/>
    <property type="project" value="UniProtKB-KW"/>
</dbReference>
<dbReference type="PANTHER" id="PTHR33214:SF69">
    <property type="entry name" value="BIFUNCTIONAL INHIBITOR_LIPID-TRANSFER PROTEIN_SEED STORAGE 2S ALBUMIN SUPERFAMILY PROTEIN"/>
    <property type="match status" value="1"/>
</dbReference>
<sequence>MMTMIKLKIFALFAVFVLVLGGSVEKAKAVTCSPLQLSSCASAIVSSTPPSALCCSKIKEQRPCLCSYLKNPNLRKFISSPNARKVAKTCGTPFPRC</sequence>
<evidence type="ECO:0000313" key="5">
    <source>
        <dbReference type="EMBL" id="CAI9096138.1"/>
    </source>
</evidence>
<dbReference type="Proteomes" id="UP001161247">
    <property type="component" value="Chromosome 2"/>
</dbReference>
<dbReference type="GO" id="GO:0006869">
    <property type="term" value="P:lipid transport"/>
    <property type="evidence" value="ECO:0007669"/>
    <property type="project" value="InterPro"/>
</dbReference>
<dbReference type="Gene3D" id="1.10.110.10">
    <property type="entry name" value="Plant lipid-transfer and hydrophobic proteins"/>
    <property type="match status" value="1"/>
</dbReference>
<protein>
    <submittedName>
        <fullName evidence="5">OLC1v1032219C1</fullName>
    </submittedName>
</protein>
<dbReference type="CDD" id="cd01959">
    <property type="entry name" value="nsLTP2"/>
    <property type="match status" value="1"/>
</dbReference>
<keyword evidence="3" id="KW-0732">Signal</keyword>
<organism evidence="5 6">
    <name type="scientific">Oldenlandia corymbosa var. corymbosa</name>
    <dbReference type="NCBI Taxonomy" id="529605"/>
    <lineage>
        <taxon>Eukaryota</taxon>
        <taxon>Viridiplantae</taxon>
        <taxon>Streptophyta</taxon>
        <taxon>Embryophyta</taxon>
        <taxon>Tracheophyta</taxon>
        <taxon>Spermatophyta</taxon>
        <taxon>Magnoliopsida</taxon>
        <taxon>eudicotyledons</taxon>
        <taxon>Gunneridae</taxon>
        <taxon>Pentapetalae</taxon>
        <taxon>asterids</taxon>
        <taxon>lamiids</taxon>
        <taxon>Gentianales</taxon>
        <taxon>Rubiaceae</taxon>
        <taxon>Rubioideae</taxon>
        <taxon>Spermacoceae</taxon>
        <taxon>Hedyotis-Oldenlandia complex</taxon>
        <taxon>Oldenlandia</taxon>
    </lineage>
</organism>
<evidence type="ECO:0000259" key="4">
    <source>
        <dbReference type="SMART" id="SM00499"/>
    </source>
</evidence>
<dbReference type="AlphaFoldDB" id="A0AAV1CLY0"/>
<evidence type="ECO:0000256" key="2">
    <source>
        <dbReference type="ARBA" id="ARBA00023121"/>
    </source>
</evidence>
<dbReference type="Pfam" id="PF00234">
    <property type="entry name" value="Tryp_alpha_amyl"/>
    <property type="match status" value="1"/>
</dbReference>
<evidence type="ECO:0000256" key="3">
    <source>
        <dbReference type="SAM" id="SignalP"/>
    </source>
</evidence>
<feature type="chain" id="PRO_5043651096" evidence="3">
    <location>
        <begin position="30"/>
        <end position="97"/>
    </location>
</feature>
<dbReference type="PANTHER" id="PTHR33214">
    <property type="entry name" value="BIFUNCTIONAL INHIBITOR/LIPID-TRANSFER PROTEIN/SEED STORAGE 2S ALBUMIN SUPERFAMILY PROTEIN"/>
    <property type="match status" value="1"/>
</dbReference>
<dbReference type="SUPFAM" id="SSF47699">
    <property type="entry name" value="Bifunctional inhibitor/lipid-transfer protein/seed storage 2S albumin"/>
    <property type="match status" value="1"/>
</dbReference>